<evidence type="ECO:0000256" key="8">
    <source>
        <dbReference type="ARBA" id="ARBA00023136"/>
    </source>
</evidence>
<dbReference type="SUPFAM" id="SSF161098">
    <property type="entry name" value="MetI-like"/>
    <property type="match status" value="1"/>
</dbReference>
<accession>A0A1B7LEH1</accession>
<evidence type="ECO:0000256" key="2">
    <source>
        <dbReference type="ARBA" id="ARBA00007069"/>
    </source>
</evidence>
<dbReference type="InterPro" id="IPR049783">
    <property type="entry name" value="ABC_perm_TupB-like"/>
</dbReference>
<evidence type="ECO:0000256" key="3">
    <source>
        <dbReference type="ARBA" id="ARBA00022448"/>
    </source>
</evidence>
<dbReference type="EMBL" id="LYVF01000158">
    <property type="protein sequence ID" value="OAT81662.1"/>
    <property type="molecule type" value="Genomic_DNA"/>
</dbReference>
<dbReference type="InterPro" id="IPR000515">
    <property type="entry name" value="MetI-like"/>
</dbReference>
<comment type="similarity">
    <text evidence="2 10">Belongs to the binding-protein-dependent transport system permease family. CysTW subfamily.</text>
</comment>
<dbReference type="CDD" id="cd06261">
    <property type="entry name" value="TM_PBP2"/>
    <property type="match status" value="1"/>
</dbReference>
<keyword evidence="7 9" id="KW-1133">Transmembrane helix</keyword>
<evidence type="ECO:0000313" key="12">
    <source>
        <dbReference type="EMBL" id="OAT81662.1"/>
    </source>
</evidence>
<keyword evidence="4 10" id="KW-1003">Cell membrane</keyword>
<evidence type="ECO:0000256" key="7">
    <source>
        <dbReference type="ARBA" id="ARBA00022989"/>
    </source>
</evidence>
<comment type="function">
    <text evidence="10">Part of the binding-protein-dependent transport system for molybdenum; probably responsible for the translocation of the substrate across the membrane.</text>
</comment>
<keyword evidence="8 9" id="KW-0472">Membrane</keyword>
<feature type="transmembrane region" description="Helical" evidence="9">
    <location>
        <begin position="196"/>
        <end position="217"/>
    </location>
</feature>
<dbReference type="OrthoDB" id="9795403at2"/>
<dbReference type="InterPro" id="IPR035906">
    <property type="entry name" value="MetI-like_sf"/>
</dbReference>
<dbReference type="Pfam" id="PF00528">
    <property type="entry name" value="BPD_transp_1"/>
    <property type="match status" value="1"/>
</dbReference>
<keyword evidence="13" id="KW-1185">Reference proteome</keyword>
<protein>
    <recommendedName>
        <fullName evidence="10">Molybdenum transport system permease</fullName>
    </recommendedName>
</protein>
<dbReference type="InterPro" id="IPR011867">
    <property type="entry name" value="ModB_ABC"/>
</dbReference>
<keyword evidence="5 10" id="KW-0500">Molybdenum</keyword>
<organism evidence="12 13">
    <name type="scientific">Desulfotomaculum copahuensis</name>
    <dbReference type="NCBI Taxonomy" id="1838280"/>
    <lineage>
        <taxon>Bacteria</taxon>
        <taxon>Bacillati</taxon>
        <taxon>Bacillota</taxon>
        <taxon>Clostridia</taxon>
        <taxon>Eubacteriales</taxon>
        <taxon>Desulfotomaculaceae</taxon>
        <taxon>Desulfotomaculum</taxon>
    </lineage>
</organism>
<keyword evidence="3 9" id="KW-0813">Transport</keyword>
<dbReference type="Proteomes" id="UP000078532">
    <property type="component" value="Unassembled WGS sequence"/>
</dbReference>
<feature type="transmembrane region" description="Helical" evidence="9">
    <location>
        <begin position="81"/>
        <end position="107"/>
    </location>
</feature>
<feature type="transmembrane region" description="Helical" evidence="9">
    <location>
        <begin position="48"/>
        <end position="69"/>
    </location>
</feature>
<evidence type="ECO:0000259" key="11">
    <source>
        <dbReference type="PROSITE" id="PS50928"/>
    </source>
</evidence>
<dbReference type="GO" id="GO:0005886">
    <property type="term" value="C:plasma membrane"/>
    <property type="evidence" value="ECO:0007669"/>
    <property type="project" value="UniProtKB-SubCell"/>
</dbReference>
<keyword evidence="6 9" id="KW-0812">Transmembrane</keyword>
<feature type="domain" description="ABC transmembrane type-1" evidence="11">
    <location>
        <begin position="10"/>
        <end position="212"/>
    </location>
</feature>
<dbReference type="PANTHER" id="PTHR30183:SF3">
    <property type="entry name" value="MOLYBDENUM TRANSPORT SYSTEM PERMEASE PROTEIN MODB"/>
    <property type="match status" value="1"/>
</dbReference>
<reference evidence="12 13" key="1">
    <citation type="submission" date="2016-04" db="EMBL/GenBank/DDBJ databases">
        <authorList>
            <person name="Evans L.H."/>
            <person name="Alamgir A."/>
            <person name="Owens N."/>
            <person name="Weber N.D."/>
            <person name="Virtaneva K."/>
            <person name="Barbian K."/>
            <person name="Babar A."/>
            <person name="Rosenke K."/>
        </authorList>
    </citation>
    <scope>NUCLEOTIDE SEQUENCE [LARGE SCALE GENOMIC DNA]</scope>
    <source>
        <strain evidence="12 13">LMa1</strain>
    </source>
</reference>
<dbReference type="PANTHER" id="PTHR30183">
    <property type="entry name" value="MOLYBDENUM TRANSPORT SYSTEM PERMEASE PROTEIN MODB"/>
    <property type="match status" value="1"/>
</dbReference>
<dbReference type="RefSeq" id="WP_066668046.1">
    <property type="nucleotide sequence ID" value="NZ_LYVF01000158.1"/>
</dbReference>
<sequence length="235" mass="25646">MYSNEVMVPVLLSLRVAGLAVVIVFFTGVLAARLMAGRDFPGKDAVESVLTLPLVLPPTVVGFGLLLLFGKEGPLGRLLHYLWGVSVVFNWWGAVLASTVVAFPLLYQTVRASFQGVDRNIENAARTLGAGEWRVFWTISLPLAWPGLVAGVVMAFARALGEFGATLMVAGNIPGRTQTVPLAIYVATESGENRTALVLVGIMTVLSFAVIFWVNLWSKRRLKRWTIADEEFARR</sequence>
<dbReference type="STRING" id="1838280.A6M21_09615"/>
<dbReference type="AlphaFoldDB" id="A0A1B7LEH1"/>
<comment type="subcellular location">
    <subcellularLocation>
        <location evidence="1 9">Cell membrane</location>
        <topology evidence="1 9">Multi-pass membrane protein</topology>
    </subcellularLocation>
</comment>
<dbReference type="NCBIfam" id="TIGR02141">
    <property type="entry name" value="modB_ABC"/>
    <property type="match status" value="1"/>
</dbReference>
<evidence type="ECO:0000256" key="6">
    <source>
        <dbReference type="ARBA" id="ARBA00022692"/>
    </source>
</evidence>
<evidence type="ECO:0000313" key="13">
    <source>
        <dbReference type="Proteomes" id="UP000078532"/>
    </source>
</evidence>
<evidence type="ECO:0000256" key="9">
    <source>
        <dbReference type="RuleBase" id="RU363032"/>
    </source>
</evidence>
<dbReference type="NCBIfam" id="NF038017">
    <property type="entry name" value="ABC_perm1"/>
    <property type="match status" value="1"/>
</dbReference>
<evidence type="ECO:0000256" key="4">
    <source>
        <dbReference type="ARBA" id="ARBA00022475"/>
    </source>
</evidence>
<feature type="transmembrane region" description="Helical" evidence="9">
    <location>
        <begin position="12"/>
        <end position="36"/>
    </location>
</feature>
<dbReference type="PROSITE" id="PS50928">
    <property type="entry name" value="ABC_TM1"/>
    <property type="match status" value="1"/>
</dbReference>
<dbReference type="GO" id="GO:0015098">
    <property type="term" value="F:molybdate ion transmembrane transporter activity"/>
    <property type="evidence" value="ECO:0007669"/>
    <property type="project" value="UniProtKB-UniRule"/>
</dbReference>
<evidence type="ECO:0000256" key="10">
    <source>
        <dbReference type="RuleBase" id="RU365097"/>
    </source>
</evidence>
<comment type="caution">
    <text evidence="12">The sequence shown here is derived from an EMBL/GenBank/DDBJ whole genome shotgun (WGS) entry which is preliminary data.</text>
</comment>
<proteinExistence type="inferred from homology"/>
<feature type="transmembrane region" description="Helical" evidence="9">
    <location>
        <begin position="135"/>
        <end position="157"/>
    </location>
</feature>
<evidence type="ECO:0000256" key="1">
    <source>
        <dbReference type="ARBA" id="ARBA00004651"/>
    </source>
</evidence>
<dbReference type="Gene3D" id="1.10.3720.10">
    <property type="entry name" value="MetI-like"/>
    <property type="match status" value="1"/>
</dbReference>
<name>A0A1B7LEH1_9FIRM</name>
<evidence type="ECO:0000256" key="5">
    <source>
        <dbReference type="ARBA" id="ARBA00022505"/>
    </source>
</evidence>
<gene>
    <name evidence="12" type="ORF">A6M21_09615</name>
</gene>